<evidence type="ECO:0000256" key="2">
    <source>
        <dbReference type="ARBA" id="ARBA00004496"/>
    </source>
</evidence>
<comment type="function">
    <text evidence="1 12">Catalyzes the decarboxylation of four acetate groups of uroporphyrinogen-III to yield coproporphyrinogen-III.</text>
</comment>
<dbReference type="EMBL" id="FSRU01000002">
    <property type="protein sequence ID" value="SIO64638.1"/>
    <property type="molecule type" value="Genomic_DNA"/>
</dbReference>
<feature type="binding site" evidence="12">
    <location>
        <position position="160"/>
    </location>
    <ligand>
        <name>substrate</name>
    </ligand>
</feature>
<dbReference type="Pfam" id="PF01208">
    <property type="entry name" value="URO-D"/>
    <property type="match status" value="1"/>
</dbReference>
<evidence type="ECO:0000256" key="5">
    <source>
        <dbReference type="ARBA" id="ARBA00011738"/>
    </source>
</evidence>
<dbReference type="Proteomes" id="UP000185151">
    <property type="component" value="Unassembled WGS sequence"/>
</dbReference>
<evidence type="ECO:0000256" key="9">
    <source>
        <dbReference type="ARBA" id="ARBA00022793"/>
    </source>
</evidence>
<dbReference type="InterPro" id="IPR006361">
    <property type="entry name" value="Uroporphyrinogen_deCO2ase_HemE"/>
</dbReference>
<evidence type="ECO:0000256" key="12">
    <source>
        <dbReference type="HAMAP-Rule" id="MF_00218"/>
    </source>
</evidence>
<feature type="domain" description="Uroporphyrinogen decarboxylase (URO-D)" evidence="15">
    <location>
        <begin position="23"/>
        <end position="32"/>
    </location>
</feature>
<dbReference type="RefSeq" id="WP_074301803.1">
    <property type="nucleotide sequence ID" value="NZ_FSRU01000002.1"/>
</dbReference>
<keyword evidence="18" id="KW-1185">Reference proteome</keyword>
<feature type="site" description="Transition state stabilizer" evidence="12">
    <location>
        <position position="78"/>
    </location>
</feature>
<evidence type="ECO:0000256" key="3">
    <source>
        <dbReference type="ARBA" id="ARBA00004804"/>
    </source>
</evidence>
<name>A0A1N6L7A8_9BURK</name>
<dbReference type="Gene3D" id="3.20.20.210">
    <property type="match status" value="1"/>
</dbReference>
<dbReference type="PROSITE" id="PS00907">
    <property type="entry name" value="UROD_2"/>
    <property type="match status" value="1"/>
</dbReference>
<comment type="pathway">
    <text evidence="3 12 13">Porphyrin-containing compound metabolism; protoporphyrin-IX biosynthesis; coproporphyrinogen-III from 5-aminolevulinate: step 4/4.</text>
</comment>
<dbReference type="GO" id="GO:0004853">
    <property type="term" value="F:uroporphyrinogen decarboxylase activity"/>
    <property type="evidence" value="ECO:0007669"/>
    <property type="project" value="UniProtKB-UniRule"/>
</dbReference>
<evidence type="ECO:0000259" key="16">
    <source>
        <dbReference type="PROSITE" id="PS00907"/>
    </source>
</evidence>
<dbReference type="CDD" id="cd00717">
    <property type="entry name" value="URO-D"/>
    <property type="match status" value="1"/>
</dbReference>
<gene>
    <name evidence="12" type="primary">hemE</name>
    <name evidence="17" type="ORF">SAMN05444165_6414</name>
</gene>
<feature type="domain" description="Uroporphyrinogen decarboxylase (URO-D)" evidence="16">
    <location>
        <begin position="148"/>
        <end position="164"/>
    </location>
</feature>
<dbReference type="GO" id="GO:0019353">
    <property type="term" value="P:protoporphyrinogen IX biosynthetic process from glutamate"/>
    <property type="evidence" value="ECO:0007669"/>
    <property type="project" value="TreeGrafter"/>
</dbReference>
<evidence type="ECO:0000313" key="17">
    <source>
        <dbReference type="EMBL" id="SIO64638.1"/>
    </source>
</evidence>
<comment type="subunit">
    <text evidence="5 12">Homodimer.</text>
</comment>
<proteinExistence type="inferred from homology"/>
<comment type="caution">
    <text evidence="12">Lacks conserved residue(s) required for the propagation of feature annotation.</text>
</comment>
<evidence type="ECO:0000259" key="15">
    <source>
        <dbReference type="PROSITE" id="PS00906"/>
    </source>
</evidence>
<dbReference type="FunFam" id="3.20.20.210:FF:000001">
    <property type="entry name" value="Uroporphyrinogen decarboxylase"/>
    <property type="match status" value="1"/>
</dbReference>
<reference evidence="17 18" key="1">
    <citation type="submission" date="2016-11" db="EMBL/GenBank/DDBJ databases">
        <authorList>
            <person name="Jaros S."/>
            <person name="Januszkiewicz K."/>
            <person name="Wedrychowicz H."/>
        </authorList>
    </citation>
    <scope>NUCLEOTIDE SEQUENCE [LARGE SCALE GENOMIC DNA]</scope>
    <source>
        <strain evidence="17 18">GAS95</strain>
    </source>
</reference>
<keyword evidence="9 12" id="KW-0210">Decarboxylase</keyword>
<dbReference type="AlphaFoldDB" id="A0A1N6L7A8"/>
<evidence type="ECO:0000256" key="4">
    <source>
        <dbReference type="ARBA" id="ARBA00009935"/>
    </source>
</evidence>
<dbReference type="PANTHER" id="PTHR21091:SF169">
    <property type="entry name" value="UROPORPHYRINOGEN DECARBOXYLASE"/>
    <property type="match status" value="1"/>
</dbReference>
<dbReference type="SUPFAM" id="SSF51726">
    <property type="entry name" value="UROD/MetE-like"/>
    <property type="match status" value="1"/>
</dbReference>
<evidence type="ECO:0000256" key="6">
    <source>
        <dbReference type="ARBA" id="ARBA00012288"/>
    </source>
</evidence>
<feature type="binding site" evidence="12">
    <location>
        <begin position="28"/>
        <end position="32"/>
    </location>
    <ligand>
        <name>substrate</name>
    </ligand>
</feature>
<comment type="catalytic activity">
    <reaction evidence="12 13">
        <text>uroporphyrinogen III + 4 H(+) = coproporphyrinogen III + 4 CO2</text>
        <dbReference type="Rhea" id="RHEA:19865"/>
        <dbReference type="ChEBI" id="CHEBI:15378"/>
        <dbReference type="ChEBI" id="CHEBI:16526"/>
        <dbReference type="ChEBI" id="CHEBI:57308"/>
        <dbReference type="ChEBI" id="CHEBI:57309"/>
        <dbReference type="EC" id="4.1.1.37"/>
    </reaction>
</comment>
<dbReference type="EC" id="4.1.1.37" evidence="6 12"/>
<sequence length="370" mass="40211">MAHNLLNDTFLRALLRQPTDYTPIWLMRQAGRYLPEYNATRSRAGSFLSLAKSPAYATEVTLQPLERYPLDAAILFSDILTVPDAMGLGLDFVAGEGPQFARPVRTEADVARLAVPDIDATLRYVTDAVREIRKALTDAQGRQRVPLIGFSGSPWTLACYMVEGAGSSDFRTVKSMLYARPDLMQCILEVNAQSVAAYLNAQIEAGAQAVMIFDSWGGALADGIFQRFSLHYIEQVVSQLKRTHDGEKVPVITFTKGGGPWLEDIAASGVDAVGLDWTVNLAKARERVGDRVALQGNLDPSVLFAPPSAIRMEARAVLDSFGNHPGHIFNLGHGISQFTPPEHVAELVDEVHRHSRAIRAAGAGGTTLAT</sequence>
<keyword evidence="8 12" id="KW-0963">Cytoplasm</keyword>
<keyword evidence="10 12" id="KW-0456">Lyase</keyword>
<dbReference type="OrthoDB" id="9806656at2"/>
<evidence type="ECO:0000256" key="7">
    <source>
        <dbReference type="ARBA" id="ARBA00014308"/>
    </source>
</evidence>
<evidence type="ECO:0000256" key="11">
    <source>
        <dbReference type="ARBA" id="ARBA00023244"/>
    </source>
</evidence>
<evidence type="ECO:0000256" key="1">
    <source>
        <dbReference type="ARBA" id="ARBA00002448"/>
    </source>
</evidence>
<comment type="similarity">
    <text evidence="4 12 14">Belongs to the uroporphyrinogen decarboxylase family.</text>
</comment>
<feature type="binding site" evidence="12">
    <location>
        <position position="333"/>
    </location>
    <ligand>
        <name>substrate</name>
    </ligand>
</feature>
<evidence type="ECO:0000256" key="8">
    <source>
        <dbReference type="ARBA" id="ARBA00022490"/>
    </source>
</evidence>
<dbReference type="InterPro" id="IPR000257">
    <property type="entry name" value="Uroporphyrinogen_deCOase"/>
</dbReference>
<dbReference type="UniPathway" id="UPA00251">
    <property type="reaction ID" value="UER00321"/>
</dbReference>
<dbReference type="NCBIfam" id="TIGR01464">
    <property type="entry name" value="hemE"/>
    <property type="match status" value="1"/>
</dbReference>
<feature type="binding site" evidence="12">
    <location>
        <position position="78"/>
    </location>
    <ligand>
        <name>substrate</name>
    </ligand>
</feature>
<accession>A0A1N6L7A8</accession>
<evidence type="ECO:0000256" key="10">
    <source>
        <dbReference type="ARBA" id="ARBA00023239"/>
    </source>
</evidence>
<dbReference type="InterPro" id="IPR038071">
    <property type="entry name" value="UROD/MetE-like_sf"/>
</dbReference>
<keyword evidence="11 12" id="KW-0627">Porphyrin biosynthesis</keyword>
<evidence type="ECO:0000256" key="14">
    <source>
        <dbReference type="RuleBase" id="RU004169"/>
    </source>
</evidence>
<evidence type="ECO:0000256" key="13">
    <source>
        <dbReference type="RuleBase" id="RU000554"/>
    </source>
</evidence>
<dbReference type="HAMAP" id="MF_00218">
    <property type="entry name" value="URO_D"/>
    <property type="match status" value="1"/>
</dbReference>
<dbReference type="PROSITE" id="PS00906">
    <property type="entry name" value="UROD_1"/>
    <property type="match status" value="1"/>
</dbReference>
<evidence type="ECO:0000313" key="18">
    <source>
        <dbReference type="Proteomes" id="UP000185151"/>
    </source>
</evidence>
<dbReference type="PANTHER" id="PTHR21091">
    <property type="entry name" value="METHYLTETRAHYDROFOLATE:HOMOCYSTEINE METHYLTRANSFERASE RELATED"/>
    <property type="match status" value="1"/>
</dbReference>
<organism evidence="17 18">
    <name type="scientific">Paraburkholderia phenazinium</name>
    <dbReference type="NCBI Taxonomy" id="60549"/>
    <lineage>
        <taxon>Bacteria</taxon>
        <taxon>Pseudomonadati</taxon>
        <taxon>Pseudomonadota</taxon>
        <taxon>Betaproteobacteria</taxon>
        <taxon>Burkholderiales</taxon>
        <taxon>Burkholderiaceae</taxon>
        <taxon>Paraburkholderia</taxon>
    </lineage>
</organism>
<comment type="subcellular location">
    <subcellularLocation>
        <location evidence="2 12">Cytoplasm</location>
    </subcellularLocation>
</comment>
<feature type="binding site" evidence="12">
    <location>
        <position position="215"/>
    </location>
    <ligand>
        <name>substrate</name>
    </ligand>
</feature>
<protein>
    <recommendedName>
        <fullName evidence="7 12">Uroporphyrinogen decarboxylase</fullName>
        <shortName evidence="12">UPD</shortName>
        <shortName evidence="12">URO-D</shortName>
        <ecNumber evidence="6 12">4.1.1.37</ecNumber>
    </recommendedName>
</protein>
<dbReference type="GO" id="GO:0005829">
    <property type="term" value="C:cytosol"/>
    <property type="evidence" value="ECO:0007669"/>
    <property type="project" value="TreeGrafter"/>
</dbReference>